<keyword evidence="2" id="KW-1185">Reference proteome</keyword>
<dbReference type="Proteomes" id="UP000596351">
    <property type="component" value="Chromosome"/>
</dbReference>
<dbReference type="RefSeq" id="WP_203019489.1">
    <property type="nucleotide sequence ID" value="NZ_CP032405.1"/>
</dbReference>
<dbReference type="InterPro" id="IPR012334">
    <property type="entry name" value="Pectin_lyas_fold"/>
</dbReference>
<organism evidence="1 2">
    <name type="scientific">Rhizobium rosettiformans</name>
    <dbReference type="NCBI Taxonomy" id="1368430"/>
    <lineage>
        <taxon>Bacteria</taxon>
        <taxon>Pseudomonadati</taxon>
        <taxon>Pseudomonadota</taxon>
        <taxon>Alphaproteobacteria</taxon>
        <taxon>Hyphomicrobiales</taxon>
        <taxon>Rhizobiaceae</taxon>
        <taxon>Rhizobium/Agrobacterium group</taxon>
        <taxon>Rhizobium</taxon>
    </lineage>
</organism>
<sequence>MDRINGAGTIDIGTGRRGFRDEDLVLGQEGTEVKALWLNMTQEEILYVVESTGMDPSPDDWSQLAKAIQSSRMNFAAAGGSATALTLALSPAPVSYASGLIIRFKAAADCAGATTINVDGLGAVPLTRQGGGALARFDYKAGDKIAAIYDAGSFQLLSPAMTQFLSSSPGTTTIFVRTDGNDNNDGSANTAAAAFATINAAASYALRRFNTGAQSTVIQLGNAGNYDGCTIGGIANLILRGDPAAPQNYVVGGSQINAIRLDYCPGFRVEGIKIRNGITTDITSNGLLVGVGSSGLLKNCELDPVVYHLGFAHIGILDGGQLSWGGTIKFMRSSPIGIDVSMGGIFSGAAFSDPATVQMGPGFNQETFLRVRGGRATVLATTFTGANGGKRFDVNMNGVINTAGAGVNFLPGDQAGTTGTGGIYV</sequence>
<protein>
    <recommendedName>
        <fullName evidence="3">Tail fiber protein</fullName>
    </recommendedName>
</protein>
<evidence type="ECO:0008006" key="3">
    <source>
        <dbReference type="Google" id="ProtNLM"/>
    </source>
</evidence>
<accession>A0ABX7EW70</accession>
<name>A0ABX7EW70_9HYPH</name>
<dbReference type="SUPFAM" id="SSF51126">
    <property type="entry name" value="Pectin lyase-like"/>
    <property type="match status" value="1"/>
</dbReference>
<dbReference type="EMBL" id="CP032405">
    <property type="protein sequence ID" value="QRF51631.1"/>
    <property type="molecule type" value="Genomic_DNA"/>
</dbReference>
<dbReference type="InterPro" id="IPR011050">
    <property type="entry name" value="Pectin_lyase_fold/virulence"/>
</dbReference>
<evidence type="ECO:0000313" key="1">
    <source>
        <dbReference type="EMBL" id="QRF51631.1"/>
    </source>
</evidence>
<reference evidence="1 2" key="1">
    <citation type="submission" date="2018-09" db="EMBL/GenBank/DDBJ databases">
        <title>Rhizobium sp. MAE2-X.</title>
        <authorList>
            <person name="Lee Y."/>
            <person name="Jeon C.O."/>
        </authorList>
    </citation>
    <scope>NUCLEOTIDE SEQUENCE [LARGE SCALE GENOMIC DNA]</scope>
    <source>
        <strain evidence="1 2">MAE2-X</strain>
    </source>
</reference>
<evidence type="ECO:0000313" key="2">
    <source>
        <dbReference type="Proteomes" id="UP000596351"/>
    </source>
</evidence>
<gene>
    <name evidence="1" type="ORF">D4A92_09390</name>
</gene>
<proteinExistence type="predicted"/>
<dbReference type="Gene3D" id="2.160.20.10">
    <property type="entry name" value="Single-stranded right-handed beta-helix, Pectin lyase-like"/>
    <property type="match status" value="1"/>
</dbReference>